<dbReference type="InterPro" id="IPR027899">
    <property type="entry name" value="DUF4458"/>
</dbReference>
<keyword evidence="1" id="KW-0732">Signal</keyword>
<dbReference type="Pfam" id="PF14660">
    <property type="entry name" value="DUF4458"/>
    <property type="match status" value="1"/>
</dbReference>
<proteinExistence type="predicted"/>
<dbReference type="EMBL" id="CP072227">
    <property type="protein sequence ID" value="QUT44959.1"/>
    <property type="molecule type" value="Genomic_DNA"/>
</dbReference>
<name>A0A975KGB0_9BACE</name>
<evidence type="ECO:0000259" key="2">
    <source>
        <dbReference type="Pfam" id="PF14660"/>
    </source>
</evidence>
<dbReference type="InterPro" id="IPR038711">
    <property type="entry name" value="LRR_N_sf"/>
</dbReference>
<evidence type="ECO:0000256" key="1">
    <source>
        <dbReference type="SAM" id="SignalP"/>
    </source>
</evidence>
<accession>A0A975KGB0</accession>
<feature type="signal peptide" evidence="1">
    <location>
        <begin position="1"/>
        <end position="24"/>
    </location>
</feature>
<dbReference type="AlphaFoldDB" id="A0A975KGB0"/>
<dbReference type="Proteomes" id="UP000679226">
    <property type="component" value="Chromosome"/>
</dbReference>
<feature type="domain" description="DUF4458" evidence="2">
    <location>
        <begin position="42"/>
        <end position="119"/>
    </location>
</feature>
<dbReference type="PROSITE" id="PS51257">
    <property type="entry name" value="PROKAR_LIPOPROTEIN"/>
    <property type="match status" value="1"/>
</dbReference>
<feature type="chain" id="PRO_5037446626" description="DUF4458 domain-containing protein" evidence="1">
    <location>
        <begin position="25"/>
        <end position="119"/>
    </location>
</feature>
<reference evidence="3" key="1">
    <citation type="journal article" date="2021" name="PLoS Genet.">
        <title>Mobile Type VI secretion system loci of the gut Bacteroidales display extensive intra-ecosystem transfer, multi-species spread and geographical clustering.</title>
        <authorList>
            <person name="Garcia-Bayona L."/>
            <person name="Coyne M.J."/>
            <person name="Comstock L.E."/>
        </authorList>
    </citation>
    <scope>NUCLEOTIDE SEQUENCE</scope>
    <source>
        <strain evidence="3">CL11T00C20</strain>
    </source>
</reference>
<gene>
    <name evidence="3" type="ORF">INE88_01764</name>
</gene>
<organism evidence="3 4">
    <name type="scientific">Bacteroides eggerthii</name>
    <dbReference type="NCBI Taxonomy" id="28111"/>
    <lineage>
        <taxon>Bacteria</taxon>
        <taxon>Pseudomonadati</taxon>
        <taxon>Bacteroidota</taxon>
        <taxon>Bacteroidia</taxon>
        <taxon>Bacteroidales</taxon>
        <taxon>Bacteroidaceae</taxon>
        <taxon>Bacteroides</taxon>
    </lineage>
</organism>
<protein>
    <recommendedName>
        <fullName evidence="2">DUF4458 domain-containing protein</fullName>
    </recommendedName>
</protein>
<sequence>MNLHKLKIRSIFFLPLIVSLLAMVAVTGCSDEEDALQTGQYGYVQFKLYKSTGEGAATRATDKLELLSDAKKINVVMLRDGVTLSQTLVLNSYNAENAEFGLRSDKLQLLTGTYKIVGY</sequence>
<evidence type="ECO:0000313" key="3">
    <source>
        <dbReference type="EMBL" id="QUT44959.1"/>
    </source>
</evidence>
<dbReference type="KEGG" id="beg:INE88_01764"/>
<evidence type="ECO:0000313" key="4">
    <source>
        <dbReference type="Proteomes" id="UP000679226"/>
    </source>
</evidence>
<dbReference type="Gene3D" id="2.60.40.3540">
    <property type="entry name" value="Domain of unknown function DUF4458"/>
    <property type="match status" value="1"/>
</dbReference>